<sequence>SGQSGGAGKTLLKYINKIAASKYFQSVSENKYVKKAMTGVSNTPLVLTVEHVLVMPNMDDLVVPILSAGSDMESSVPMHQTESGHEV</sequence>
<feature type="non-terminal residue" evidence="1">
    <location>
        <position position="1"/>
    </location>
</feature>
<protein>
    <submittedName>
        <fullName evidence="1">TEX2-like protein</fullName>
    </submittedName>
</protein>
<accession>A0ABY7DDK5</accession>
<dbReference type="Proteomes" id="UP001164746">
    <property type="component" value="Chromosome 2"/>
</dbReference>
<dbReference type="EMBL" id="CP111013">
    <property type="protein sequence ID" value="WAQ95744.1"/>
    <property type="molecule type" value="Genomic_DNA"/>
</dbReference>
<organism evidence="1 2">
    <name type="scientific">Mya arenaria</name>
    <name type="common">Soft-shell clam</name>
    <dbReference type="NCBI Taxonomy" id="6604"/>
    <lineage>
        <taxon>Eukaryota</taxon>
        <taxon>Metazoa</taxon>
        <taxon>Spiralia</taxon>
        <taxon>Lophotrochozoa</taxon>
        <taxon>Mollusca</taxon>
        <taxon>Bivalvia</taxon>
        <taxon>Autobranchia</taxon>
        <taxon>Heteroconchia</taxon>
        <taxon>Euheterodonta</taxon>
        <taxon>Imparidentia</taxon>
        <taxon>Neoheterodontei</taxon>
        <taxon>Myida</taxon>
        <taxon>Myoidea</taxon>
        <taxon>Myidae</taxon>
        <taxon>Mya</taxon>
    </lineage>
</organism>
<evidence type="ECO:0000313" key="2">
    <source>
        <dbReference type="Proteomes" id="UP001164746"/>
    </source>
</evidence>
<reference evidence="1" key="1">
    <citation type="submission" date="2022-11" db="EMBL/GenBank/DDBJ databases">
        <title>Centuries of genome instability and evolution in soft-shell clam transmissible cancer (bioRxiv).</title>
        <authorList>
            <person name="Hart S.F.M."/>
            <person name="Yonemitsu M.A."/>
            <person name="Giersch R.M."/>
            <person name="Beal B.F."/>
            <person name="Arriagada G."/>
            <person name="Davis B.W."/>
            <person name="Ostrander E.A."/>
            <person name="Goff S.P."/>
            <person name="Metzger M.J."/>
        </authorList>
    </citation>
    <scope>NUCLEOTIDE SEQUENCE</scope>
    <source>
        <strain evidence="1">MELC-2E11</strain>
        <tissue evidence="1">Siphon/mantle</tissue>
    </source>
</reference>
<proteinExistence type="predicted"/>
<name>A0ABY7DDK5_MYAAR</name>
<gene>
    <name evidence="1" type="ORF">MAR_028434</name>
</gene>
<keyword evidence="2" id="KW-1185">Reference proteome</keyword>
<evidence type="ECO:0000313" key="1">
    <source>
        <dbReference type="EMBL" id="WAQ95744.1"/>
    </source>
</evidence>